<organism evidence="1 2">
    <name type="scientific">Bacteroides pyogenes F0041</name>
    <dbReference type="NCBI Taxonomy" id="1321819"/>
    <lineage>
        <taxon>Bacteria</taxon>
        <taxon>Pseudomonadati</taxon>
        <taxon>Bacteroidota</taxon>
        <taxon>Bacteroidia</taxon>
        <taxon>Bacteroidales</taxon>
        <taxon>Bacteroidaceae</taxon>
        <taxon>Bacteroides</taxon>
    </lineage>
</organism>
<name>U2CX69_9BACE</name>
<gene>
    <name evidence="1" type="ORF">HMPREF1981_00438</name>
</gene>
<evidence type="ECO:0000313" key="2">
    <source>
        <dbReference type="Proteomes" id="UP000016496"/>
    </source>
</evidence>
<reference evidence="1 2" key="1">
    <citation type="submission" date="2013-08" db="EMBL/GenBank/DDBJ databases">
        <authorList>
            <person name="Weinstock G."/>
            <person name="Sodergren E."/>
            <person name="Wylie T."/>
            <person name="Fulton L."/>
            <person name="Fulton R."/>
            <person name="Fronick C."/>
            <person name="O'Laughlin M."/>
            <person name="Godfrey J."/>
            <person name="Miner T."/>
            <person name="Herter B."/>
            <person name="Appelbaum E."/>
            <person name="Cordes M."/>
            <person name="Lek S."/>
            <person name="Wollam A."/>
            <person name="Pepin K.H."/>
            <person name="Palsikar V.B."/>
            <person name="Mitreva M."/>
            <person name="Wilson R.K."/>
        </authorList>
    </citation>
    <scope>NUCLEOTIDE SEQUENCE [LARGE SCALE GENOMIC DNA]</scope>
    <source>
        <strain evidence="1 2">F0041</strain>
    </source>
</reference>
<dbReference type="Proteomes" id="UP000016496">
    <property type="component" value="Unassembled WGS sequence"/>
</dbReference>
<dbReference type="AlphaFoldDB" id="U2CX69"/>
<proteinExistence type="predicted"/>
<dbReference type="EMBL" id="AWSV01000027">
    <property type="protein sequence ID" value="ERI88658.1"/>
    <property type="molecule type" value="Genomic_DNA"/>
</dbReference>
<comment type="caution">
    <text evidence="1">The sequence shown here is derived from an EMBL/GenBank/DDBJ whole genome shotgun (WGS) entry which is preliminary data.</text>
</comment>
<dbReference type="HOGENOM" id="CLU_3058700_0_0_10"/>
<evidence type="ECO:0000313" key="1">
    <source>
        <dbReference type="EMBL" id="ERI88658.1"/>
    </source>
</evidence>
<sequence>MNEVKGSKRKGGFFGIDVMPTGCLDSKKLKGIPVYFCINVMSNGGLGASALRN</sequence>
<accession>U2CX69</accession>
<protein>
    <submittedName>
        <fullName evidence="1">Uncharacterized protein</fullName>
    </submittedName>
</protein>